<evidence type="ECO:0000313" key="2">
    <source>
        <dbReference type="Proteomes" id="UP000192418"/>
    </source>
</evidence>
<name>A0A1W1ZSR2_9BACT</name>
<dbReference type="RefSeq" id="WP_084067123.1">
    <property type="nucleotide sequence ID" value="NZ_FWXY01000003.1"/>
</dbReference>
<organism evidence="1 2">
    <name type="scientific">Desulfocicer vacuolatum DSM 3385</name>
    <dbReference type="NCBI Taxonomy" id="1121400"/>
    <lineage>
        <taxon>Bacteria</taxon>
        <taxon>Pseudomonadati</taxon>
        <taxon>Thermodesulfobacteriota</taxon>
        <taxon>Desulfobacteria</taxon>
        <taxon>Desulfobacterales</taxon>
        <taxon>Desulfobacteraceae</taxon>
        <taxon>Desulfocicer</taxon>
    </lineage>
</organism>
<dbReference type="AlphaFoldDB" id="A0A1W1ZSR2"/>
<dbReference type="OrthoDB" id="5456715at2"/>
<reference evidence="1 2" key="1">
    <citation type="submission" date="2017-04" db="EMBL/GenBank/DDBJ databases">
        <authorList>
            <person name="Afonso C.L."/>
            <person name="Miller P.J."/>
            <person name="Scott M.A."/>
            <person name="Spackman E."/>
            <person name="Goraichik I."/>
            <person name="Dimitrov K.M."/>
            <person name="Suarez D.L."/>
            <person name="Swayne D.E."/>
        </authorList>
    </citation>
    <scope>NUCLEOTIDE SEQUENCE [LARGE SCALE GENOMIC DNA]</scope>
    <source>
        <strain evidence="1 2">DSM 3385</strain>
    </source>
</reference>
<dbReference type="STRING" id="1121400.SAMN02746065_103156"/>
<proteinExistence type="predicted"/>
<evidence type="ECO:0000313" key="1">
    <source>
        <dbReference type="EMBL" id="SMC51414.1"/>
    </source>
</evidence>
<gene>
    <name evidence="1" type="ORF">SAMN02746065_103156</name>
</gene>
<keyword evidence="2" id="KW-1185">Reference proteome</keyword>
<dbReference type="EMBL" id="FWXY01000003">
    <property type="protein sequence ID" value="SMC51414.1"/>
    <property type="molecule type" value="Genomic_DNA"/>
</dbReference>
<accession>A0A1W1ZSR2</accession>
<dbReference type="Proteomes" id="UP000192418">
    <property type="component" value="Unassembled WGS sequence"/>
</dbReference>
<sequence length="118" mass="13648">MDNFTPEEIEAKKKAIFDAMGKRGQKQILNKIGYENWDPIQTPKDPIDIRMDGTKRTSQMLISEFLQQSSHDDYSNSFAQGAFEMCLGIINDDEKIRGMFEFSQWYSALLKKEGKTLK</sequence>
<protein>
    <submittedName>
        <fullName evidence="1">Uncharacterized protein</fullName>
    </submittedName>
</protein>